<dbReference type="InterPro" id="IPR036291">
    <property type="entry name" value="NAD(P)-bd_dom_sf"/>
</dbReference>
<dbReference type="OrthoDB" id="300709at2759"/>
<protein>
    <recommendedName>
        <fullName evidence="2">NmrA-like domain-containing protein</fullName>
    </recommendedName>
</protein>
<evidence type="ECO:0000313" key="4">
    <source>
        <dbReference type="Proteomes" id="UP000886523"/>
    </source>
</evidence>
<feature type="domain" description="NmrA-like" evidence="2">
    <location>
        <begin position="4"/>
        <end position="55"/>
    </location>
</feature>
<dbReference type="SUPFAM" id="SSF51735">
    <property type="entry name" value="NAD(P)-binding Rossmann-fold domains"/>
    <property type="match status" value="1"/>
</dbReference>
<proteinExistence type="predicted"/>
<evidence type="ECO:0000259" key="2">
    <source>
        <dbReference type="Pfam" id="PF05368"/>
    </source>
</evidence>
<feature type="region of interest" description="Disordered" evidence="1">
    <location>
        <begin position="42"/>
        <end position="64"/>
    </location>
</feature>
<accession>A0A9P6DMD5</accession>
<feature type="non-terminal residue" evidence="3">
    <location>
        <position position="1"/>
    </location>
</feature>
<dbReference type="AlphaFoldDB" id="A0A9P6DMD5"/>
<sequence>PAIKKIIFLIGATGAQGQPVIKALLEDAEDGTPSPYAIRALTRDPEHRRAKELEQKKKKKKSRDPRYARWIPIWFIGRTP</sequence>
<keyword evidence="4" id="KW-1185">Reference proteome</keyword>
<evidence type="ECO:0000256" key="1">
    <source>
        <dbReference type="SAM" id="MobiDB-lite"/>
    </source>
</evidence>
<name>A0A9P6DMD5_9AGAM</name>
<dbReference type="EMBL" id="MU129258">
    <property type="protein sequence ID" value="KAF9504144.1"/>
    <property type="molecule type" value="Genomic_DNA"/>
</dbReference>
<dbReference type="Proteomes" id="UP000886523">
    <property type="component" value="Unassembled WGS sequence"/>
</dbReference>
<dbReference type="Pfam" id="PF05368">
    <property type="entry name" value="NmrA"/>
    <property type="match status" value="1"/>
</dbReference>
<comment type="caution">
    <text evidence="3">The sequence shown here is derived from an EMBL/GenBank/DDBJ whole genome shotgun (WGS) entry which is preliminary data.</text>
</comment>
<organism evidence="3 4">
    <name type="scientific">Hydnum rufescens UP504</name>
    <dbReference type="NCBI Taxonomy" id="1448309"/>
    <lineage>
        <taxon>Eukaryota</taxon>
        <taxon>Fungi</taxon>
        <taxon>Dikarya</taxon>
        <taxon>Basidiomycota</taxon>
        <taxon>Agaricomycotina</taxon>
        <taxon>Agaricomycetes</taxon>
        <taxon>Cantharellales</taxon>
        <taxon>Hydnaceae</taxon>
        <taxon>Hydnum</taxon>
    </lineage>
</organism>
<dbReference type="Gene3D" id="3.40.50.720">
    <property type="entry name" value="NAD(P)-binding Rossmann-like Domain"/>
    <property type="match status" value="1"/>
</dbReference>
<feature type="compositionally biased region" description="Basic and acidic residues" evidence="1">
    <location>
        <begin position="42"/>
        <end position="55"/>
    </location>
</feature>
<dbReference type="InterPro" id="IPR008030">
    <property type="entry name" value="NmrA-like"/>
</dbReference>
<gene>
    <name evidence="3" type="ORF">BS47DRAFT_1355515</name>
</gene>
<evidence type="ECO:0000313" key="3">
    <source>
        <dbReference type="EMBL" id="KAF9504144.1"/>
    </source>
</evidence>
<reference evidence="3" key="1">
    <citation type="journal article" date="2020" name="Nat. Commun.">
        <title>Large-scale genome sequencing of mycorrhizal fungi provides insights into the early evolution of symbiotic traits.</title>
        <authorList>
            <person name="Miyauchi S."/>
            <person name="Kiss E."/>
            <person name="Kuo A."/>
            <person name="Drula E."/>
            <person name="Kohler A."/>
            <person name="Sanchez-Garcia M."/>
            <person name="Morin E."/>
            <person name="Andreopoulos B."/>
            <person name="Barry K.W."/>
            <person name="Bonito G."/>
            <person name="Buee M."/>
            <person name="Carver A."/>
            <person name="Chen C."/>
            <person name="Cichocki N."/>
            <person name="Clum A."/>
            <person name="Culley D."/>
            <person name="Crous P.W."/>
            <person name="Fauchery L."/>
            <person name="Girlanda M."/>
            <person name="Hayes R.D."/>
            <person name="Keri Z."/>
            <person name="LaButti K."/>
            <person name="Lipzen A."/>
            <person name="Lombard V."/>
            <person name="Magnuson J."/>
            <person name="Maillard F."/>
            <person name="Murat C."/>
            <person name="Nolan M."/>
            <person name="Ohm R.A."/>
            <person name="Pangilinan J."/>
            <person name="Pereira M.F."/>
            <person name="Perotto S."/>
            <person name="Peter M."/>
            <person name="Pfister S."/>
            <person name="Riley R."/>
            <person name="Sitrit Y."/>
            <person name="Stielow J.B."/>
            <person name="Szollosi G."/>
            <person name="Zifcakova L."/>
            <person name="Stursova M."/>
            <person name="Spatafora J.W."/>
            <person name="Tedersoo L."/>
            <person name="Vaario L.M."/>
            <person name="Yamada A."/>
            <person name="Yan M."/>
            <person name="Wang P."/>
            <person name="Xu J."/>
            <person name="Bruns T."/>
            <person name="Baldrian P."/>
            <person name="Vilgalys R."/>
            <person name="Dunand C."/>
            <person name="Henrissat B."/>
            <person name="Grigoriev I.V."/>
            <person name="Hibbett D."/>
            <person name="Nagy L.G."/>
            <person name="Martin F.M."/>
        </authorList>
    </citation>
    <scope>NUCLEOTIDE SEQUENCE</scope>
    <source>
        <strain evidence="3">UP504</strain>
    </source>
</reference>